<proteinExistence type="inferred from homology"/>
<keyword evidence="3 6" id="KW-0812">Transmembrane</keyword>
<evidence type="ECO:0000256" key="7">
    <source>
        <dbReference type="RuleBase" id="RU000488"/>
    </source>
</evidence>
<evidence type="ECO:0000313" key="10">
    <source>
        <dbReference type="EMBL" id="KHG09449.1"/>
    </source>
</evidence>
<dbReference type="PROSITE" id="PS50920">
    <property type="entry name" value="SOLCAR"/>
    <property type="match status" value="3"/>
</dbReference>
<dbReference type="Gene3D" id="1.50.40.10">
    <property type="entry name" value="Mitochondrial carrier domain"/>
    <property type="match status" value="1"/>
</dbReference>
<keyword evidence="2 7" id="KW-0813">Transport</keyword>
<keyword evidence="4" id="KW-0677">Repeat</keyword>
<evidence type="ECO:0000313" key="9">
    <source>
        <dbReference type="EMBL" id="KHF97536.1"/>
    </source>
</evidence>
<comment type="subcellular location">
    <subcellularLocation>
        <location evidence="1">Membrane</location>
        <topology evidence="1">Multi-pass membrane protein</topology>
    </subcellularLocation>
</comment>
<dbReference type="GO" id="GO:0055085">
    <property type="term" value="P:transmembrane transport"/>
    <property type="evidence" value="ECO:0007669"/>
    <property type="project" value="InterPro"/>
</dbReference>
<keyword evidence="5 6" id="KW-0472">Membrane</keyword>
<feature type="region of interest" description="Disordered" evidence="8">
    <location>
        <begin position="1"/>
        <end position="22"/>
    </location>
</feature>
<evidence type="ECO:0000256" key="6">
    <source>
        <dbReference type="PROSITE-ProRule" id="PRU00282"/>
    </source>
</evidence>
<evidence type="ECO:0000256" key="5">
    <source>
        <dbReference type="ARBA" id="ARBA00023136"/>
    </source>
</evidence>
<evidence type="ECO:0000256" key="1">
    <source>
        <dbReference type="ARBA" id="ARBA00004141"/>
    </source>
</evidence>
<evidence type="ECO:0000256" key="2">
    <source>
        <dbReference type="ARBA" id="ARBA00022448"/>
    </source>
</evidence>
<gene>
    <name evidence="10" type="ORF">F383_02748</name>
    <name evidence="9" type="ORF">F383_16285</name>
</gene>
<keyword evidence="11" id="KW-1185">Reference proteome</keyword>
<protein>
    <submittedName>
        <fullName evidence="9">McfB</fullName>
    </submittedName>
</protein>
<evidence type="ECO:0000256" key="4">
    <source>
        <dbReference type="ARBA" id="ARBA00022737"/>
    </source>
</evidence>
<reference evidence="9" key="1">
    <citation type="submission" date="2014-09" db="EMBL/GenBank/DDBJ databases">
        <title>G. arboreum L. cv. AKA8401 A2 genome assembly version 1.0.</title>
        <authorList>
            <person name="Mudge J."/>
            <person name="Ramaraj T."/>
            <person name="Lindquist I.E."/>
            <person name="Bharti A.K."/>
            <person name="Sundararajan A."/>
            <person name="Cameron C.T."/>
            <person name="Woodward J.E."/>
            <person name="May G.D."/>
            <person name="Brubaker C."/>
            <person name="Broadhvest J."/>
            <person name="Wilkins T.A."/>
        </authorList>
    </citation>
    <scope>NUCLEOTIDE SEQUENCE</scope>
</reference>
<dbReference type="SUPFAM" id="SSF103506">
    <property type="entry name" value="Mitochondrial carrier"/>
    <property type="match status" value="2"/>
</dbReference>
<comment type="similarity">
    <text evidence="7">Belongs to the mitochondrial carrier (TC 2.A.29) family.</text>
</comment>
<reference evidence="11" key="2">
    <citation type="submission" date="2014-09" db="EMBL/GenBank/DDBJ databases">
        <authorList>
            <person name="Mudge J."/>
            <person name="Ramaraj T."/>
            <person name="Lindquist I.E."/>
            <person name="Bharti A.K."/>
            <person name="Sundararajan A."/>
            <person name="Cameron C.T."/>
            <person name="Woodward J.E."/>
            <person name="May G.D."/>
            <person name="Brubaker C."/>
            <person name="Broadhvest J."/>
            <person name="Wilkins T.A."/>
        </authorList>
    </citation>
    <scope>NUCLEOTIDE SEQUENCE</scope>
    <source>
        <strain evidence="11">cv. AKA8401</strain>
    </source>
</reference>
<dbReference type="InterPro" id="IPR002067">
    <property type="entry name" value="MCP"/>
</dbReference>
<dbReference type="InterPro" id="IPR023395">
    <property type="entry name" value="MCP_dom_sf"/>
</dbReference>
<feature type="repeat" description="Solcar" evidence="6">
    <location>
        <begin position="281"/>
        <end position="372"/>
    </location>
</feature>
<dbReference type="AlphaFoldDB" id="A0A0B0MB09"/>
<dbReference type="EMBL" id="KN390989">
    <property type="protein sequence ID" value="KHG09449.1"/>
    <property type="molecule type" value="Genomic_DNA"/>
</dbReference>
<organism evidence="9 11">
    <name type="scientific">Gossypium arboreum</name>
    <name type="common">Tree cotton</name>
    <name type="synonym">Gossypium nanking</name>
    <dbReference type="NCBI Taxonomy" id="29729"/>
    <lineage>
        <taxon>Eukaryota</taxon>
        <taxon>Viridiplantae</taxon>
        <taxon>Streptophyta</taxon>
        <taxon>Embryophyta</taxon>
        <taxon>Tracheophyta</taxon>
        <taxon>Spermatophyta</taxon>
        <taxon>Magnoliopsida</taxon>
        <taxon>eudicotyledons</taxon>
        <taxon>Gunneridae</taxon>
        <taxon>Pentapetalae</taxon>
        <taxon>rosids</taxon>
        <taxon>malvids</taxon>
        <taxon>Malvales</taxon>
        <taxon>Malvaceae</taxon>
        <taxon>Malvoideae</taxon>
        <taxon>Gossypium</taxon>
    </lineage>
</organism>
<name>A0A0B0MB09_GOSAR</name>
<dbReference type="Proteomes" id="UP000032142">
    <property type="component" value="Unassembled WGS sequence"/>
</dbReference>
<accession>A0A0B0MB09</accession>
<dbReference type="GO" id="GO:0016020">
    <property type="term" value="C:membrane"/>
    <property type="evidence" value="ECO:0007669"/>
    <property type="project" value="UniProtKB-SubCell"/>
</dbReference>
<evidence type="ECO:0000256" key="3">
    <source>
        <dbReference type="ARBA" id="ARBA00022692"/>
    </source>
</evidence>
<sequence length="380" mass="41351">MQTEARVGVVNSSPGGGGTNGGVETTSLKFKQQQQELLQAQKTQIGTVSQLLAGGVAGALSKTCTAPLARLTILFQVQGMHSDAATLRKASIWREASRIVGEEGFRAFWKGNLVTIAHRLPYSSLNFYAYEQYKKLLYMLPGLENHGKSMSADICIHFVGGGLAGITAASATYPLDLVRTRLAAQTNDTYYRGIWHALRTICKDEGVLGLYKGLGTTLLGVGPSIAISFSVYESLRSFWQSRRPHDSTVVVSLTCGSLSGVASSTGELILLPQDISMREVSSLRYASRLGLVDRSPCDVAAIFPLDLIRRRKQLEGAGGRARVYKTGLFGTFKHIFQTEGFRGLYRGILPEYYKVVPGVGICFMTYETLKTLLADVTTKL</sequence>
<dbReference type="InterPro" id="IPR018108">
    <property type="entry name" value="MCP_transmembrane"/>
</dbReference>
<feature type="repeat" description="Solcar" evidence="6">
    <location>
        <begin position="152"/>
        <end position="238"/>
    </location>
</feature>
<evidence type="ECO:0000256" key="8">
    <source>
        <dbReference type="SAM" id="MobiDB-lite"/>
    </source>
</evidence>
<feature type="repeat" description="Solcar" evidence="6">
    <location>
        <begin position="45"/>
        <end position="136"/>
    </location>
</feature>
<dbReference type="Pfam" id="PF00153">
    <property type="entry name" value="Mito_carr"/>
    <property type="match status" value="3"/>
</dbReference>
<dbReference type="EMBL" id="JRRC01010336">
    <property type="protein sequence ID" value="KHF97536.1"/>
    <property type="molecule type" value="Genomic_DNA"/>
</dbReference>
<dbReference type="PANTHER" id="PTHR24089">
    <property type="entry name" value="SOLUTE CARRIER FAMILY 25"/>
    <property type="match status" value="1"/>
</dbReference>
<evidence type="ECO:0000313" key="11">
    <source>
        <dbReference type="Proteomes" id="UP000032142"/>
    </source>
</evidence>
<dbReference type="PRINTS" id="PR00926">
    <property type="entry name" value="MITOCARRIER"/>
</dbReference>